<gene>
    <name evidence="2" type="ORF">Slati_2572600</name>
</gene>
<sequence length="72" mass="7697">MHLSTVFTSENGRNTANRGGGGGRQPLDEEPELHLRHHEIPAVGSIRRNPPADHPPDLGAGVGEVPVMKMVV</sequence>
<reference evidence="2" key="2">
    <citation type="journal article" date="2024" name="Plant">
        <title>Genomic evolution and insights into agronomic trait innovations of Sesamum species.</title>
        <authorList>
            <person name="Miao H."/>
            <person name="Wang L."/>
            <person name="Qu L."/>
            <person name="Liu H."/>
            <person name="Sun Y."/>
            <person name="Le M."/>
            <person name="Wang Q."/>
            <person name="Wei S."/>
            <person name="Zheng Y."/>
            <person name="Lin W."/>
            <person name="Duan Y."/>
            <person name="Cao H."/>
            <person name="Xiong S."/>
            <person name="Wang X."/>
            <person name="Wei L."/>
            <person name="Li C."/>
            <person name="Ma Q."/>
            <person name="Ju M."/>
            <person name="Zhao R."/>
            <person name="Li G."/>
            <person name="Mu C."/>
            <person name="Tian Q."/>
            <person name="Mei H."/>
            <person name="Zhang T."/>
            <person name="Gao T."/>
            <person name="Zhang H."/>
        </authorList>
    </citation>
    <scope>NUCLEOTIDE SEQUENCE</scope>
    <source>
        <strain evidence="2">KEN1</strain>
    </source>
</reference>
<dbReference type="AlphaFoldDB" id="A0AAW2VSK7"/>
<comment type="caution">
    <text evidence="2">The sequence shown here is derived from an EMBL/GenBank/DDBJ whole genome shotgun (WGS) entry which is preliminary data.</text>
</comment>
<feature type="compositionally biased region" description="Polar residues" evidence="1">
    <location>
        <begin position="1"/>
        <end position="10"/>
    </location>
</feature>
<dbReference type="EMBL" id="JACGWN010000009">
    <property type="protein sequence ID" value="KAL0432383.1"/>
    <property type="molecule type" value="Genomic_DNA"/>
</dbReference>
<evidence type="ECO:0000256" key="1">
    <source>
        <dbReference type="SAM" id="MobiDB-lite"/>
    </source>
</evidence>
<proteinExistence type="predicted"/>
<feature type="region of interest" description="Disordered" evidence="1">
    <location>
        <begin position="1"/>
        <end position="66"/>
    </location>
</feature>
<name>A0AAW2VSK7_9LAMI</name>
<evidence type="ECO:0000313" key="2">
    <source>
        <dbReference type="EMBL" id="KAL0432383.1"/>
    </source>
</evidence>
<accession>A0AAW2VSK7</accession>
<reference evidence="2" key="1">
    <citation type="submission" date="2020-06" db="EMBL/GenBank/DDBJ databases">
        <authorList>
            <person name="Li T."/>
            <person name="Hu X."/>
            <person name="Zhang T."/>
            <person name="Song X."/>
            <person name="Zhang H."/>
            <person name="Dai N."/>
            <person name="Sheng W."/>
            <person name="Hou X."/>
            <person name="Wei L."/>
        </authorList>
    </citation>
    <scope>NUCLEOTIDE SEQUENCE</scope>
    <source>
        <strain evidence="2">KEN1</strain>
        <tissue evidence="2">Leaf</tissue>
    </source>
</reference>
<organism evidence="2">
    <name type="scientific">Sesamum latifolium</name>
    <dbReference type="NCBI Taxonomy" id="2727402"/>
    <lineage>
        <taxon>Eukaryota</taxon>
        <taxon>Viridiplantae</taxon>
        <taxon>Streptophyta</taxon>
        <taxon>Embryophyta</taxon>
        <taxon>Tracheophyta</taxon>
        <taxon>Spermatophyta</taxon>
        <taxon>Magnoliopsida</taxon>
        <taxon>eudicotyledons</taxon>
        <taxon>Gunneridae</taxon>
        <taxon>Pentapetalae</taxon>
        <taxon>asterids</taxon>
        <taxon>lamiids</taxon>
        <taxon>Lamiales</taxon>
        <taxon>Pedaliaceae</taxon>
        <taxon>Sesamum</taxon>
    </lineage>
</organism>
<protein>
    <submittedName>
        <fullName evidence="2">Uncharacterized protein</fullName>
    </submittedName>
</protein>